<dbReference type="Proteomes" id="UP000646365">
    <property type="component" value="Unassembled WGS sequence"/>
</dbReference>
<keyword evidence="3" id="KW-0418">Kinase</keyword>
<accession>A0A8J3E728</accession>
<dbReference type="EMBL" id="BMJQ01000013">
    <property type="protein sequence ID" value="GGF34718.1"/>
    <property type="molecule type" value="Genomic_DNA"/>
</dbReference>
<dbReference type="AlphaFoldDB" id="A0A8J3E728"/>
<gene>
    <name evidence="3" type="ORF">GCM10011611_46210</name>
</gene>
<keyword evidence="1" id="KW-0472">Membrane</keyword>
<evidence type="ECO:0000313" key="4">
    <source>
        <dbReference type="Proteomes" id="UP000646365"/>
    </source>
</evidence>
<dbReference type="Pfam" id="PF00672">
    <property type="entry name" value="HAMP"/>
    <property type="match status" value="1"/>
</dbReference>
<proteinExistence type="predicted"/>
<feature type="transmembrane region" description="Helical" evidence="1">
    <location>
        <begin position="209"/>
        <end position="231"/>
    </location>
</feature>
<dbReference type="Gene3D" id="6.10.340.10">
    <property type="match status" value="1"/>
</dbReference>
<evidence type="ECO:0000259" key="2">
    <source>
        <dbReference type="PROSITE" id="PS50885"/>
    </source>
</evidence>
<name>A0A8J3E728_9PROT</name>
<reference evidence="3" key="1">
    <citation type="journal article" date="2014" name="Int. J. Syst. Evol. Microbiol.">
        <title>Complete genome sequence of Corynebacterium casei LMG S-19264T (=DSM 44701T), isolated from a smear-ripened cheese.</title>
        <authorList>
            <consortium name="US DOE Joint Genome Institute (JGI-PGF)"/>
            <person name="Walter F."/>
            <person name="Albersmeier A."/>
            <person name="Kalinowski J."/>
            <person name="Ruckert C."/>
        </authorList>
    </citation>
    <scope>NUCLEOTIDE SEQUENCE</scope>
    <source>
        <strain evidence="3">CGMCC 1.15725</strain>
    </source>
</reference>
<keyword evidence="1" id="KW-0812">Transmembrane</keyword>
<keyword evidence="4" id="KW-1185">Reference proteome</keyword>
<dbReference type="CDD" id="cd06225">
    <property type="entry name" value="HAMP"/>
    <property type="match status" value="1"/>
</dbReference>
<sequence length="290" mass="31949">MTLRIKFNLVMLAAFLVGLALAAVFFNKFSERTARKAILSEAALMMGQANATIHYTDTQISPLLAKQMAVQFVPQAIPFFAAQQTFDHLAKDFPDYTLRQPTLNPTNPSDRPLAWEADIIQALIAEPTLTSLVTERDTEAGKILSYSRPVKVDSQECLTCHSTPEAAPPSMIDVYGRNNGFGWKLGSIVGAEVVSVPERVALTQARQSLYVIMTSLAIVFAVMLALLNLMLHMFIIRPVRRVSALADEVSLGNMAVPEFDTSGTDEIGSLSRSFNRMRRSLTAALRLLEE</sequence>
<protein>
    <submittedName>
        <fullName evidence="3">Histidine kinase</fullName>
    </submittedName>
</protein>
<dbReference type="GO" id="GO:0007165">
    <property type="term" value="P:signal transduction"/>
    <property type="evidence" value="ECO:0007669"/>
    <property type="project" value="InterPro"/>
</dbReference>
<dbReference type="RefSeq" id="WP_189050223.1">
    <property type="nucleotide sequence ID" value="NZ_BMJQ01000013.1"/>
</dbReference>
<evidence type="ECO:0000313" key="3">
    <source>
        <dbReference type="EMBL" id="GGF34718.1"/>
    </source>
</evidence>
<keyword evidence="3" id="KW-0808">Transferase</keyword>
<dbReference type="InterPro" id="IPR003660">
    <property type="entry name" value="HAMP_dom"/>
</dbReference>
<evidence type="ECO:0000256" key="1">
    <source>
        <dbReference type="SAM" id="Phobius"/>
    </source>
</evidence>
<dbReference type="Pfam" id="PF11845">
    <property type="entry name" value="Tll0287-like"/>
    <property type="match status" value="1"/>
</dbReference>
<dbReference type="PROSITE" id="PS50885">
    <property type="entry name" value="HAMP"/>
    <property type="match status" value="1"/>
</dbReference>
<dbReference type="SMART" id="SM00304">
    <property type="entry name" value="HAMP"/>
    <property type="match status" value="1"/>
</dbReference>
<dbReference type="InterPro" id="IPR021796">
    <property type="entry name" value="Tll0287-like_dom"/>
</dbReference>
<feature type="domain" description="HAMP" evidence="2">
    <location>
        <begin position="233"/>
        <end position="286"/>
    </location>
</feature>
<comment type="caution">
    <text evidence="3">The sequence shown here is derived from an EMBL/GenBank/DDBJ whole genome shotgun (WGS) entry which is preliminary data.</text>
</comment>
<keyword evidence="1" id="KW-1133">Transmembrane helix</keyword>
<dbReference type="GO" id="GO:0016301">
    <property type="term" value="F:kinase activity"/>
    <property type="evidence" value="ECO:0007669"/>
    <property type="project" value="UniProtKB-KW"/>
</dbReference>
<organism evidence="3 4">
    <name type="scientific">Aliidongia dinghuensis</name>
    <dbReference type="NCBI Taxonomy" id="1867774"/>
    <lineage>
        <taxon>Bacteria</taxon>
        <taxon>Pseudomonadati</taxon>
        <taxon>Pseudomonadota</taxon>
        <taxon>Alphaproteobacteria</taxon>
        <taxon>Rhodospirillales</taxon>
        <taxon>Dongiaceae</taxon>
        <taxon>Aliidongia</taxon>
    </lineage>
</organism>
<reference evidence="3" key="2">
    <citation type="submission" date="2020-09" db="EMBL/GenBank/DDBJ databases">
        <authorList>
            <person name="Sun Q."/>
            <person name="Zhou Y."/>
        </authorList>
    </citation>
    <scope>NUCLEOTIDE SEQUENCE</scope>
    <source>
        <strain evidence="3">CGMCC 1.15725</strain>
    </source>
</reference>
<dbReference type="SUPFAM" id="SSF158472">
    <property type="entry name" value="HAMP domain-like"/>
    <property type="match status" value="1"/>
</dbReference>
<dbReference type="GO" id="GO:0016020">
    <property type="term" value="C:membrane"/>
    <property type="evidence" value="ECO:0007669"/>
    <property type="project" value="InterPro"/>
</dbReference>